<dbReference type="Proteomes" id="UP000531561">
    <property type="component" value="Unassembled WGS sequence"/>
</dbReference>
<protein>
    <submittedName>
        <fullName evidence="2">Uncharacterized protein</fullName>
    </submittedName>
</protein>
<evidence type="ECO:0000256" key="1">
    <source>
        <dbReference type="SAM" id="Phobius"/>
    </source>
</evidence>
<proteinExistence type="predicted"/>
<organism evidence="2 3">
    <name type="scientific">Botrytis fragariae</name>
    <dbReference type="NCBI Taxonomy" id="1964551"/>
    <lineage>
        <taxon>Eukaryota</taxon>
        <taxon>Fungi</taxon>
        <taxon>Dikarya</taxon>
        <taxon>Ascomycota</taxon>
        <taxon>Pezizomycotina</taxon>
        <taxon>Leotiomycetes</taxon>
        <taxon>Helotiales</taxon>
        <taxon>Sclerotiniaceae</taxon>
        <taxon>Botrytis</taxon>
    </lineage>
</organism>
<comment type="caution">
    <text evidence="2">The sequence shown here is derived from an EMBL/GenBank/DDBJ whole genome shotgun (WGS) entry which is preliminary data.</text>
</comment>
<keyword evidence="1" id="KW-0472">Membrane</keyword>
<feature type="transmembrane region" description="Helical" evidence="1">
    <location>
        <begin position="57"/>
        <end position="74"/>
    </location>
</feature>
<name>A0A8H6B0Y5_9HELO</name>
<reference evidence="2 3" key="1">
    <citation type="journal article" date="2020" name="Phytopathology">
        <title>A high-quality genome resource of Botrytis fragariae, a new and rapidly spreading fungal pathogen causing strawberry gray mold in the U.S.A.</title>
        <authorList>
            <person name="Wu Y."/>
            <person name="Saski C.A."/>
            <person name="Schnabel G."/>
            <person name="Xiao S."/>
            <person name="Hu M."/>
        </authorList>
    </citation>
    <scope>NUCLEOTIDE SEQUENCE [LARGE SCALE GENOMIC DNA]</scope>
    <source>
        <strain evidence="2 3">BVB16</strain>
    </source>
</reference>
<evidence type="ECO:0000313" key="3">
    <source>
        <dbReference type="Proteomes" id="UP000531561"/>
    </source>
</evidence>
<keyword evidence="3" id="KW-1185">Reference proteome</keyword>
<keyword evidence="1" id="KW-0812">Transmembrane</keyword>
<sequence length="88" mass="10077">MPQMFENRSLCTTPSKTSAIVIYQQSGGEFALHKFHLSHLPDLRLVFTRKRYIPRSIHYLLPGLATILMMLMHLPSNPYSSWASSRGT</sequence>
<dbReference type="RefSeq" id="XP_037196379.1">
    <property type="nucleotide sequence ID" value="XM_037332225.1"/>
</dbReference>
<dbReference type="AlphaFoldDB" id="A0A8H6B0Y5"/>
<accession>A0A8H6B0Y5</accession>
<gene>
    <name evidence="2" type="ORF">Bfra_001800</name>
</gene>
<dbReference type="GeneID" id="59255917"/>
<evidence type="ECO:0000313" key="2">
    <source>
        <dbReference type="EMBL" id="KAF5877433.1"/>
    </source>
</evidence>
<keyword evidence="1" id="KW-1133">Transmembrane helix</keyword>
<dbReference type="EMBL" id="JABFCT010000003">
    <property type="protein sequence ID" value="KAF5877433.1"/>
    <property type="molecule type" value="Genomic_DNA"/>
</dbReference>